<proteinExistence type="predicted"/>
<dbReference type="OrthoDB" id="5653740at2"/>
<evidence type="ECO:0000313" key="2">
    <source>
        <dbReference type="EMBL" id="KTD21805.1"/>
    </source>
</evidence>
<sequence>MLNLKKTAVAVLAFGSSAAFAGTMGPVCTPGNVTVPCESTAWDIGIQALYLKPSYNDNGFNYIGTTSTTTNGTTVTTVHESDPDWGWGFKLEASYHFGTGNDLNLNWYHLDDNSNTQTFGANFELFGDFDNAFDPAIYNSQRVTIDPRWDAVNLEFGQHVDFGALKNIRFHGGVQYARIETDLAWVASGADGLFGSLKANSKYSGFGPRIGADYSYDLGNGLAMYAKGAGAILVGDSDFDVVANFGATGFNTVTLSGVADSKTAIVPEVEAKLGLTYTYAMAQGDLSIDAGWMWVNYFNAQTSINLDDSDFGVQGPFVGLKWVGTVV</sequence>
<feature type="signal peptide" evidence="1">
    <location>
        <begin position="1"/>
        <end position="21"/>
    </location>
</feature>
<accession>A0A0W0VPB8</accession>
<dbReference type="EMBL" id="LNYK01000014">
    <property type="protein sequence ID" value="KTD21805.1"/>
    <property type="molecule type" value="Genomic_DNA"/>
</dbReference>
<dbReference type="STRING" id="45068.Llon_0970"/>
<dbReference type="Pfam" id="PF05150">
    <property type="entry name" value="Legionella_OMP"/>
    <property type="match status" value="1"/>
</dbReference>
<gene>
    <name evidence="2" type="ORF">Llon_0970</name>
</gene>
<reference evidence="2 3" key="1">
    <citation type="submission" date="2015-11" db="EMBL/GenBank/DDBJ databases">
        <title>Genomic analysis of 38 Legionella species identifies large and diverse effector repertoires.</title>
        <authorList>
            <person name="Burstein D."/>
            <person name="Amaro F."/>
            <person name="Zusman T."/>
            <person name="Lifshitz Z."/>
            <person name="Cohen O."/>
            <person name="Gilbert J.A."/>
            <person name="Pupko T."/>
            <person name="Shuman H.A."/>
            <person name="Segal G."/>
        </authorList>
    </citation>
    <scope>NUCLEOTIDE SEQUENCE [LARGE SCALE GENOMIC DNA]</scope>
    <source>
        <strain evidence="2 3">ATCC 49505</strain>
    </source>
</reference>
<protein>
    <submittedName>
        <fullName evidence="2">Major outer membrane protein</fullName>
    </submittedName>
</protein>
<dbReference type="RefSeq" id="WP_058528961.1">
    <property type="nucleotide sequence ID" value="NZ_CAAAHZ010000002.1"/>
</dbReference>
<keyword evidence="3" id="KW-1185">Reference proteome</keyword>
<evidence type="ECO:0000256" key="1">
    <source>
        <dbReference type="SAM" id="SignalP"/>
    </source>
</evidence>
<dbReference type="PATRIC" id="fig|45068.5.peg.1048"/>
<dbReference type="Proteomes" id="UP000054997">
    <property type="component" value="Unassembled WGS sequence"/>
</dbReference>
<feature type="chain" id="PRO_5006914946" evidence="1">
    <location>
        <begin position="22"/>
        <end position="327"/>
    </location>
</feature>
<dbReference type="AlphaFoldDB" id="A0A0W0VPB8"/>
<organism evidence="2 3">
    <name type="scientific">Legionella londiniensis</name>
    <dbReference type="NCBI Taxonomy" id="45068"/>
    <lineage>
        <taxon>Bacteria</taxon>
        <taxon>Pseudomonadati</taxon>
        <taxon>Pseudomonadota</taxon>
        <taxon>Gammaproteobacteria</taxon>
        <taxon>Legionellales</taxon>
        <taxon>Legionellaceae</taxon>
        <taxon>Legionella</taxon>
    </lineage>
</organism>
<evidence type="ECO:0000313" key="3">
    <source>
        <dbReference type="Proteomes" id="UP000054997"/>
    </source>
</evidence>
<dbReference type="SUPFAM" id="SSF56935">
    <property type="entry name" value="Porins"/>
    <property type="match status" value="1"/>
</dbReference>
<keyword evidence="1" id="KW-0732">Signal</keyword>
<dbReference type="InterPro" id="IPR007825">
    <property type="entry name" value="Major_OMP_Legionella"/>
</dbReference>
<comment type="caution">
    <text evidence="2">The sequence shown here is derived from an EMBL/GenBank/DDBJ whole genome shotgun (WGS) entry which is preliminary data.</text>
</comment>
<name>A0A0W0VPB8_9GAMM</name>